<evidence type="ECO:0000256" key="1">
    <source>
        <dbReference type="SAM" id="MobiDB-lite"/>
    </source>
</evidence>
<keyword evidence="3" id="KW-1185">Reference proteome</keyword>
<sequence>MCTRLSSDGRTQKTQLSRTPDGNGVRPPAVPSPLRDAREGEHMPVSPYTRERLAEAARSSRTLSEALEKLGVDPKSSRRRYVFERMKRLGVETSHFEREGVRWTREVLEAAVAKSVSVNGVLRHLGIEVVGGHHAHISRRIRSFGIDTSHFRPPTRTGASMGTRRRSTPQELLVRQNPANARRVPSERLKRAMLALGTPECCGQCGIAEWCGQPLPLEVDHVDGDWHNNCFENLRLLCPNCHSATDTYRGRAKGRRRRSTQTHGTEGAA</sequence>
<feature type="region of interest" description="Disordered" evidence="1">
    <location>
        <begin position="1"/>
        <end position="47"/>
    </location>
</feature>
<proteinExistence type="predicted"/>
<name>A0ABN0WAH2_9ACTN</name>
<feature type="region of interest" description="Disordered" evidence="1">
    <location>
        <begin position="148"/>
        <end position="168"/>
    </location>
</feature>
<evidence type="ECO:0000313" key="2">
    <source>
        <dbReference type="EMBL" id="GAA0330832.1"/>
    </source>
</evidence>
<evidence type="ECO:0008006" key="4">
    <source>
        <dbReference type="Google" id="ProtNLM"/>
    </source>
</evidence>
<comment type="caution">
    <text evidence="2">The sequence shown here is derived from an EMBL/GenBank/DDBJ whole genome shotgun (WGS) entry which is preliminary data.</text>
</comment>
<accession>A0ABN0WAH2</accession>
<dbReference type="InterPro" id="IPR003615">
    <property type="entry name" value="HNH_nuc"/>
</dbReference>
<feature type="compositionally biased region" description="Polar residues" evidence="1">
    <location>
        <begin position="1"/>
        <end position="20"/>
    </location>
</feature>
<organism evidence="2 3">
    <name type="scientific">Streptomyces blastmyceticus</name>
    <dbReference type="NCBI Taxonomy" id="68180"/>
    <lineage>
        <taxon>Bacteria</taxon>
        <taxon>Bacillati</taxon>
        <taxon>Actinomycetota</taxon>
        <taxon>Actinomycetes</taxon>
        <taxon>Kitasatosporales</taxon>
        <taxon>Streptomycetaceae</taxon>
        <taxon>Streptomyces</taxon>
    </lineage>
</organism>
<reference evidence="2 3" key="1">
    <citation type="journal article" date="2019" name="Int. J. Syst. Evol. Microbiol.">
        <title>The Global Catalogue of Microorganisms (GCM) 10K type strain sequencing project: providing services to taxonomists for standard genome sequencing and annotation.</title>
        <authorList>
            <consortium name="The Broad Institute Genomics Platform"/>
            <consortium name="The Broad Institute Genome Sequencing Center for Infectious Disease"/>
            <person name="Wu L."/>
            <person name="Ma J."/>
        </authorList>
    </citation>
    <scope>NUCLEOTIDE SEQUENCE [LARGE SCALE GENOMIC DNA]</scope>
    <source>
        <strain evidence="2 3">JCM 4565</strain>
    </source>
</reference>
<dbReference type="CDD" id="cd00085">
    <property type="entry name" value="HNHc"/>
    <property type="match status" value="1"/>
</dbReference>
<gene>
    <name evidence="2" type="ORF">GCM10010319_03520</name>
</gene>
<dbReference type="EMBL" id="BAAABW010000001">
    <property type="protein sequence ID" value="GAA0330832.1"/>
    <property type="molecule type" value="Genomic_DNA"/>
</dbReference>
<evidence type="ECO:0000313" key="3">
    <source>
        <dbReference type="Proteomes" id="UP001500063"/>
    </source>
</evidence>
<protein>
    <recommendedName>
        <fullName evidence="4">HNH endonuclease</fullName>
    </recommendedName>
</protein>
<dbReference type="Proteomes" id="UP001500063">
    <property type="component" value="Unassembled WGS sequence"/>
</dbReference>
<feature type="region of interest" description="Disordered" evidence="1">
    <location>
        <begin position="247"/>
        <end position="269"/>
    </location>
</feature>
<feature type="compositionally biased region" description="Basic residues" evidence="1">
    <location>
        <begin position="250"/>
        <end position="260"/>
    </location>
</feature>